<evidence type="ECO:0000313" key="2">
    <source>
        <dbReference type="Proteomes" id="UP000054538"/>
    </source>
</evidence>
<dbReference type="EMBL" id="KN825341">
    <property type="protein sequence ID" value="KIK91845.1"/>
    <property type="molecule type" value="Genomic_DNA"/>
</dbReference>
<gene>
    <name evidence="1" type="ORF">PAXRUDRAFT_608930</name>
</gene>
<accession>A0A0D0E3X5</accession>
<protein>
    <submittedName>
        <fullName evidence="1">Uncharacterized protein</fullName>
    </submittedName>
</protein>
<dbReference type="AlphaFoldDB" id="A0A0D0E3X5"/>
<keyword evidence="2" id="KW-1185">Reference proteome</keyword>
<sequence length="107" mass="11984">MHLRFRGNRGSTSISKGTVSRPLEPCTVTRCTGSIHDVFFELVLENCAFAPINNRTLSATVMGKAPGLSPPYKVPYCAMGDLVSWFLRILLRSLPLLVLSIWYRLTR</sequence>
<dbReference type="InParanoid" id="A0A0D0E3X5"/>
<reference evidence="2" key="2">
    <citation type="submission" date="2015-01" db="EMBL/GenBank/DDBJ databases">
        <title>Evolutionary Origins and Diversification of the Mycorrhizal Mutualists.</title>
        <authorList>
            <consortium name="DOE Joint Genome Institute"/>
            <consortium name="Mycorrhizal Genomics Consortium"/>
            <person name="Kohler A."/>
            <person name="Kuo A."/>
            <person name="Nagy L.G."/>
            <person name="Floudas D."/>
            <person name="Copeland A."/>
            <person name="Barry K.W."/>
            <person name="Cichocki N."/>
            <person name="Veneault-Fourrey C."/>
            <person name="LaButti K."/>
            <person name="Lindquist E.A."/>
            <person name="Lipzen A."/>
            <person name="Lundell T."/>
            <person name="Morin E."/>
            <person name="Murat C."/>
            <person name="Riley R."/>
            <person name="Ohm R."/>
            <person name="Sun H."/>
            <person name="Tunlid A."/>
            <person name="Henrissat B."/>
            <person name="Grigoriev I.V."/>
            <person name="Hibbett D.S."/>
            <person name="Martin F."/>
        </authorList>
    </citation>
    <scope>NUCLEOTIDE SEQUENCE [LARGE SCALE GENOMIC DNA]</scope>
    <source>
        <strain evidence="2">Ve08.2h10</strain>
    </source>
</reference>
<proteinExistence type="predicted"/>
<name>A0A0D0E3X5_9AGAM</name>
<reference evidence="1 2" key="1">
    <citation type="submission" date="2014-04" db="EMBL/GenBank/DDBJ databases">
        <authorList>
            <consortium name="DOE Joint Genome Institute"/>
            <person name="Kuo A."/>
            <person name="Kohler A."/>
            <person name="Jargeat P."/>
            <person name="Nagy L.G."/>
            <person name="Floudas D."/>
            <person name="Copeland A."/>
            <person name="Barry K.W."/>
            <person name="Cichocki N."/>
            <person name="Veneault-Fourrey C."/>
            <person name="LaButti K."/>
            <person name="Lindquist E.A."/>
            <person name="Lipzen A."/>
            <person name="Lundell T."/>
            <person name="Morin E."/>
            <person name="Murat C."/>
            <person name="Sun H."/>
            <person name="Tunlid A."/>
            <person name="Henrissat B."/>
            <person name="Grigoriev I.V."/>
            <person name="Hibbett D.S."/>
            <person name="Martin F."/>
            <person name="Nordberg H.P."/>
            <person name="Cantor M.N."/>
            <person name="Hua S.X."/>
        </authorList>
    </citation>
    <scope>NUCLEOTIDE SEQUENCE [LARGE SCALE GENOMIC DNA]</scope>
    <source>
        <strain evidence="1 2">Ve08.2h10</strain>
    </source>
</reference>
<evidence type="ECO:0000313" key="1">
    <source>
        <dbReference type="EMBL" id="KIK91845.1"/>
    </source>
</evidence>
<organism evidence="1 2">
    <name type="scientific">Paxillus rubicundulus Ve08.2h10</name>
    <dbReference type="NCBI Taxonomy" id="930991"/>
    <lineage>
        <taxon>Eukaryota</taxon>
        <taxon>Fungi</taxon>
        <taxon>Dikarya</taxon>
        <taxon>Basidiomycota</taxon>
        <taxon>Agaricomycotina</taxon>
        <taxon>Agaricomycetes</taxon>
        <taxon>Agaricomycetidae</taxon>
        <taxon>Boletales</taxon>
        <taxon>Paxilineae</taxon>
        <taxon>Paxillaceae</taxon>
        <taxon>Paxillus</taxon>
    </lineage>
</organism>
<dbReference type="Proteomes" id="UP000054538">
    <property type="component" value="Unassembled WGS sequence"/>
</dbReference>
<dbReference type="HOGENOM" id="CLU_2210834_0_0_1"/>